<reference evidence="11" key="1">
    <citation type="submission" date="2020-05" db="EMBL/GenBank/DDBJ databases">
        <title>WGS assembly of Panicum virgatum.</title>
        <authorList>
            <person name="Lovell J.T."/>
            <person name="Jenkins J."/>
            <person name="Shu S."/>
            <person name="Juenger T.E."/>
            <person name="Schmutz J."/>
        </authorList>
    </citation>
    <scope>NUCLEOTIDE SEQUENCE</scope>
    <source>
        <strain evidence="11">AP13</strain>
    </source>
</reference>
<evidence type="ECO:0000256" key="5">
    <source>
        <dbReference type="ARBA" id="ARBA00022741"/>
    </source>
</evidence>
<evidence type="ECO:0000256" key="6">
    <source>
        <dbReference type="ARBA" id="ARBA00022777"/>
    </source>
</evidence>
<name>A0A8T0SCM8_PANVG</name>
<dbReference type="PANTHER" id="PTHR42833">
    <property type="entry name" value="URIDYLATE KINASE"/>
    <property type="match status" value="1"/>
</dbReference>
<keyword evidence="8" id="KW-0665">Pyrimidine biosynthesis</keyword>
<dbReference type="GO" id="GO:0006225">
    <property type="term" value="P:UDP biosynthetic process"/>
    <property type="evidence" value="ECO:0007669"/>
    <property type="project" value="TreeGrafter"/>
</dbReference>
<dbReference type="Gene3D" id="3.40.1160.10">
    <property type="entry name" value="Acetylglutamate kinase-like"/>
    <property type="match status" value="1"/>
</dbReference>
<evidence type="ECO:0000313" key="12">
    <source>
        <dbReference type="Proteomes" id="UP000823388"/>
    </source>
</evidence>
<protein>
    <recommendedName>
        <fullName evidence="3">UMP kinase</fullName>
        <ecNumber evidence="3">2.7.4.22</ecNumber>
    </recommendedName>
    <alternativeName>
        <fullName evidence="9">Uridine monophosphate kinase</fullName>
    </alternativeName>
</protein>
<proteinExistence type="inferred from homology"/>
<evidence type="ECO:0000256" key="2">
    <source>
        <dbReference type="ARBA" id="ARBA00007614"/>
    </source>
</evidence>
<dbReference type="EMBL" id="CM029046">
    <property type="protein sequence ID" value="KAG2594406.1"/>
    <property type="molecule type" value="Genomic_DNA"/>
</dbReference>
<dbReference type="SUPFAM" id="SSF53633">
    <property type="entry name" value="Carbamate kinase-like"/>
    <property type="match status" value="1"/>
</dbReference>
<dbReference type="GO" id="GO:0033862">
    <property type="term" value="F:UMP kinase activity"/>
    <property type="evidence" value="ECO:0007669"/>
    <property type="project" value="UniProtKB-EC"/>
</dbReference>
<keyword evidence="4" id="KW-0808">Transferase</keyword>
<comment type="caution">
    <text evidence="11">The sequence shown here is derived from an EMBL/GenBank/DDBJ whole genome shotgun (WGS) entry which is preliminary data.</text>
</comment>
<evidence type="ECO:0000256" key="7">
    <source>
        <dbReference type="ARBA" id="ARBA00022840"/>
    </source>
</evidence>
<feature type="domain" description="Aspartate/glutamate/uridylate kinase" evidence="10">
    <location>
        <begin position="61"/>
        <end position="115"/>
    </location>
</feature>
<keyword evidence="12" id="KW-1185">Reference proteome</keyword>
<dbReference type="GO" id="GO:0005524">
    <property type="term" value="F:ATP binding"/>
    <property type="evidence" value="ECO:0007669"/>
    <property type="project" value="UniProtKB-KW"/>
</dbReference>
<evidence type="ECO:0000256" key="9">
    <source>
        <dbReference type="ARBA" id="ARBA00032092"/>
    </source>
</evidence>
<dbReference type="AlphaFoldDB" id="A0A8T0SCM8"/>
<keyword evidence="7" id="KW-0067">ATP-binding</keyword>
<dbReference type="EC" id="2.7.4.22" evidence="3"/>
<dbReference type="InterPro" id="IPR001048">
    <property type="entry name" value="Asp/Glu/Uridylate_kinase"/>
</dbReference>
<dbReference type="Pfam" id="PF00696">
    <property type="entry name" value="AA_kinase"/>
    <property type="match status" value="1"/>
</dbReference>
<dbReference type="Proteomes" id="UP000823388">
    <property type="component" value="Chromosome 5N"/>
</dbReference>
<evidence type="ECO:0000256" key="8">
    <source>
        <dbReference type="ARBA" id="ARBA00022975"/>
    </source>
</evidence>
<keyword evidence="6" id="KW-0418">Kinase</keyword>
<keyword evidence="5" id="KW-0547">Nucleotide-binding</keyword>
<dbReference type="InterPro" id="IPR036393">
    <property type="entry name" value="AceGlu_kinase-like_sf"/>
</dbReference>
<dbReference type="PANTHER" id="PTHR42833:SF4">
    <property type="entry name" value="URIDYLATE KINASE PUMPKIN, CHLOROPLASTIC"/>
    <property type="match status" value="1"/>
</dbReference>
<evidence type="ECO:0000256" key="3">
    <source>
        <dbReference type="ARBA" id="ARBA00012899"/>
    </source>
</evidence>
<comment type="pathway">
    <text evidence="1">Pyrimidine metabolism; CTP biosynthesis via de novo pathway; UDP from UMP (UMPK route): step 1/1.</text>
</comment>
<comment type="similarity">
    <text evidence="2">Belongs to the UMP kinase family.</text>
</comment>
<evidence type="ECO:0000256" key="4">
    <source>
        <dbReference type="ARBA" id="ARBA00022679"/>
    </source>
</evidence>
<accession>A0A8T0SCM8</accession>
<evidence type="ECO:0000313" key="11">
    <source>
        <dbReference type="EMBL" id="KAG2594406.1"/>
    </source>
</evidence>
<organism evidence="11 12">
    <name type="scientific">Panicum virgatum</name>
    <name type="common">Blackwell switchgrass</name>
    <dbReference type="NCBI Taxonomy" id="38727"/>
    <lineage>
        <taxon>Eukaryota</taxon>
        <taxon>Viridiplantae</taxon>
        <taxon>Streptophyta</taxon>
        <taxon>Embryophyta</taxon>
        <taxon>Tracheophyta</taxon>
        <taxon>Spermatophyta</taxon>
        <taxon>Magnoliopsida</taxon>
        <taxon>Liliopsida</taxon>
        <taxon>Poales</taxon>
        <taxon>Poaceae</taxon>
        <taxon>PACMAD clade</taxon>
        <taxon>Panicoideae</taxon>
        <taxon>Panicodae</taxon>
        <taxon>Paniceae</taxon>
        <taxon>Panicinae</taxon>
        <taxon>Panicum</taxon>
        <taxon>Panicum sect. Hiantes</taxon>
    </lineage>
</organism>
<evidence type="ECO:0000259" key="10">
    <source>
        <dbReference type="Pfam" id="PF00696"/>
    </source>
</evidence>
<evidence type="ECO:0000256" key="1">
    <source>
        <dbReference type="ARBA" id="ARBA00004791"/>
    </source>
</evidence>
<gene>
    <name evidence="11" type="ORF">PVAP13_5NG643100</name>
</gene>
<sequence>MLATVMNVIFLQVTMESIGLPTHVQTVFRMSEVPEPYIRRRAVRHLEKGRVVIFAAGPGTLNAEVVLKATNVDGVYDADPRHNPNARLIETLSYHEVTSRDLSVMDMTALHYARKTTFPTGNIAKAIVERNQEQNGNTQRGERRLVNEV</sequence>